<feature type="region of interest" description="Disordered" evidence="1">
    <location>
        <begin position="1"/>
        <end position="29"/>
    </location>
</feature>
<feature type="compositionally biased region" description="Polar residues" evidence="1">
    <location>
        <begin position="19"/>
        <end position="29"/>
    </location>
</feature>
<gene>
    <name evidence="2" type="ORF">CEP52_009857</name>
</gene>
<evidence type="ECO:0000256" key="1">
    <source>
        <dbReference type="SAM" id="MobiDB-lite"/>
    </source>
</evidence>
<dbReference type="STRING" id="1325735.A0A428TAY4"/>
<protein>
    <submittedName>
        <fullName evidence="2">Uncharacterized protein</fullName>
    </submittedName>
</protein>
<name>A0A428TAY4_9HYPO</name>
<dbReference type="AlphaFoldDB" id="A0A428TAY4"/>
<sequence>MATSDNSSSDSSSSDSDVESTNTNPNSLTTYITDNYRESDFHYGIPVVYLSDNILRKWMKEENVRNELGNQFADDKVDSLVNFIVNEADKVFAITCLVFVDNKEKLNKAMRRFQKEKATTTKPCR</sequence>
<dbReference type="EMBL" id="NKCK01000107">
    <property type="protein sequence ID" value="RSL99197.1"/>
    <property type="molecule type" value="Genomic_DNA"/>
</dbReference>
<accession>A0A428TAY4</accession>
<evidence type="ECO:0000313" key="2">
    <source>
        <dbReference type="EMBL" id="RSL99197.1"/>
    </source>
</evidence>
<evidence type="ECO:0000313" key="3">
    <source>
        <dbReference type="Proteomes" id="UP000287144"/>
    </source>
</evidence>
<proteinExistence type="predicted"/>
<comment type="caution">
    <text evidence="2">The sequence shown here is derived from an EMBL/GenBank/DDBJ whole genome shotgun (WGS) entry which is preliminary data.</text>
</comment>
<organism evidence="2 3">
    <name type="scientific">Fusarium oligoseptatum</name>
    <dbReference type="NCBI Taxonomy" id="2604345"/>
    <lineage>
        <taxon>Eukaryota</taxon>
        <taxon>Fungi</taxon>
        <taxon>Dikarya</taxon>
        <taxon>Ascomycota</taxon>
        <taxon>Pezizomycotina</taxon>
        <taxon>Sordariomycetes</taxon>
        <taxon>Hypocreomycetidae</taxon>
        <taxon>Hypocreales</taxon>
        <taxon>Nectriaceae</taxon>
        <taxon>Fusarium</taxon>
        <taxon>Fusarium solani species complex</taxon>
    </lineage>
</organism>
<reference evidence="2 3" key="1">
    <citation type="submission" date="2017-06" db="EMBL/GenBank/DDBJ databases">
        <title>Comparative genomic analysis of Ambrosia Fusariam Clade fungi.</title>
        <authorList>
            <person name="Stajich J.E."/>
            <person name="Carrillo J."/>
            <person name="Kijimoto T."/>
            <person name="Eskalen A."/>
            <person name="O'Donnell K."/>
            <person name="Kasson M."/>
        </authorList>
    </citation>
    <scope>NUCLEOTIDE SEQUENCE [LARGE SCALE GENOMIC DNA]</scope>
    <source>
        <strain evidence="2 3">NRRL62579</strain>
    </source>
</reference>
<feature type="compositionally biased region" description="Low complexity" evidence="1">
    <location>
        <begin position="1"/>
        <end position="15"/>
    </location>
</feature>
<dbReference type="Proteomes" id="UP000287144">
    <property type="component" value="Unassembled WGS sequence"/>
</dbReference>
<keyword evidence="3" id="KW-1185">Reference proteome</keyword>